<evidence type="ECO:0000313" key="2">
    <source>
        <dbReference type="EMBL" id="KAH6646933.1"/>
    </source>
</evidence>
<keyword evidence="1" id="KW-0472">Membrane</keyword>
<dbReference type="PANTHER" id="PTHR12265">
    <property type="entry name" value="TRANSMEMBRANE PROTEIN 53"/>
    <property type="match status" value="1"/>
</dbReference>
<dbReference type="OrthoDB" id="77878at2759"/>
<organism evidence="2 3">
    <name type="scientific">Truncatella angustata</name>
    <dbReference type="NCBI Taxonomy" id="152316"/>
    <lineage>
        <taxon>Eukaryota</taxon>
        <taxon>Fungi</taxon>
        <taxon>Dikarya</taxon>
        <taxon>Ascomycota</taxon>
        <taxon>Pezizomycotina</taxon>
        <taxon>Sordariomycetes</taxon>
        <taxon>Xylariomycetidae</taxon>
        <taxon>Amphisphaeriales</taxon>
        <taxon>Sporocadaceae</taxon>
        <taxon>Truncatella</taxon>
    </lineage>
</organism>
<sequence length="287" mass="32246">MTSTQDTNAFLEFTKLSNQVYLRPATRSDVLSSSPTDPTAILIYAWGDSLPRHLNKYILGYLLLYPNAKIILILGPMVKLFYQSLEQRSHNMETVVNALTGAGERVLVHGMSNTGGVNYAATLHAYRRMNPGKTFPHVLSVFDSTPGSTSVRTNIGPWSRAMAIGAASWFPGPMIIPQFFAMIFLLGLHGMLYLRGIQSPAVFSTKAVNDPDFEGLKARRIYLYGTHDEIIQWQALEEHAAQAKQRGYQTDLERFEGTGHVGHMRGEPERYWRAIREAWAKAIDDWP</sequence>
<keyword evidence="1" id="KW-0812">Transmembrane</keyword>
<dbReference type="AlphaFoldDB" id="A0A9P8RMG9"/>
<keyword evidence="3" id="KW-1185">Reference proteome</keyword>
<dbReference type="InterPro" id="IPR008547">
    <property type="entry name" value="DUF829_TMEM53"/>
</dbReference>
<protein>
    <recommendedName>
        <fullName evidence="4">Indole-diterpene biosynthesis protein PaxU</fullName>
    </recommendedName>
</protein>
<comment type="caution">
    <text evidence="2">The sequence shown here is derived from an EMBL/GenBank/DDBJ whole genome shotgun (WGS) entry which is preliminary data.</text>
</comment>
<dbReference type="Pfam" id="PF05705">
    <property type="entry name" value="DUF829"/>
    <property type="match status" value="1"/>
</dbReference>
<dbReference type="SUPFAM" id="SSF53474">
    <property type="entry name" value="alpha/beta-Hydrolases"/>
    <property type="match status" value="2"/>
</dbReference>
<dbReference type="Gene3D" id="3.40.50.1820">
    <property type="entry name" value="alpha/beta hydrolase"/>
    <property type="match status" value="1"/>
</dbReference>
<reference evidence="2" key="1">
    <citation type="journal article" date="2021" name="Nat. Commun.">
        <title>Genetic determinants of endophytism in the Arabidopsis root mycobiome.</title>
        <authorList>
            <person name="Mesny F."/>
            <person name="Miyauchi S."/>
            <person name="Thiergart T."/>
            <person name="Pickel B."/>
            <person name="Atanasova L."/>
            <person name="Karlsson M."/>
            <person name="Huettel B."/>
            <person name="Barry K.W."/>
            <person name="Haridas S."/>
            <person name="Chen C."/>
            <person name="Bauer D."/>
            <person name="Andreopoulos W."/>
            <person name="Pangilinan J."/>
            <person name="LaButti K."/>
            <person name="Riley R."/>
            <person name="Lipzen A."/>
            <person name="Clum A."/>
            <person name="Drula E."/>
            <person name="Henrissat B."/>
            <person name="Kohler A."/>
            <person name="Grigoriev I.V."/>
            <person name="Martin F.M."/>
            <person name="Hacquard S."/>
        </authorList>
    </citation>
    <scope>NUCLEOTIDE SEQUENCE</scope>
    <source>
        <strain evidence="2">MPI-SDFR-AT-0073</strain>
    </source>
</reference>
<name>A0A9P8RMG9_9PEZI</name>
<gene>
    <name evidence="2" type="ORF">BKA67DRAFT_540400</name>
</gene>
<dbReference type="EMBL" id="JAGPXC010000009">
    <property type="protein sequence ID" value="KAH6646933.1"/>
    <property type="molecule type" value="Genomic_DNA"/>
</dbReference>
<dbReference type="RefSeq" id="XP_045953447.1">
    <property type="nucleotide sequence ID" value="XM_046100770.1"/>
</dbReference>
<feature type="transmembrane region" description="Helical" evidence="1">
    <location>
        <begin position="175"/>
        <end position="194"/>
    </location>
</feature>
<dbReference type="PANTHER" id="PTHR12265:SF14">
    <property type="entry name" value="INDOLE-DITERPENE BIOSYNTHESIS PROTEIN PAXU"/>
    <property type="match status" value="1"/>
</dbReference>
<keyword evidence="1" id="KW-1133">Transmembrane helix</keyword>
<feature type="transmembrane region" description="Helical" evidence="1">
    <location>
        <begin position="58"/>
        <end position="82"/>
    </location>
</feature>
<evidence type="ECO:0008006" key="4">
    <source>
        <dbReference type="Google" id="ProtNLM"/>
    </source>
</evidence>
<accession>A0A9P8RMG9</accession>
<dbReference type="Proteomes" id="UP000758603">
    <property type="component" value="Unassembled WGS sequence"/>
</dbReference>
<evidence type="ECO:0000313" key="3">
    <source>
        <dbReference type="Proteomes" id="UP000758603"/>
    </source>
</evidence>
<proteinExistence type="predicted"/>
<dbReference type="InterPro" id="IPR029058">
    <property type="entry name" value="AB_hydrolase_fold"/>
</dbReference>
<evidence type="ECO:0000256" key="1">
    <source>
        <dbReference type="SAM" id="Phobius"/>
    </source>
</evidence>
<dbReference type="GeneID" id="70129662"/>